<dbReference type="InterPro" id="IPR051401">
    <property type="entry name" value="GtrA_CellWall_Glycosyl"/>
</dbReference>
<comment type="similarity">
    <text evidence="2">Belongs to the GtrA family.</text>
</comment>
<evidence type="ECO:0000256" key="1">
    <source>
        <dbReference type="ARBA" id="ARBA00004141"/>
    </source>
</evidence>
<evidence type="ECO:0000256" key="6">
    <source>
        <dbReference type="SAM" id="MobiDB-lite"/>
    </source>
</evidence>
<keyword evidence="3 7" id="KW-0812">Transmembrane</keyword>
<feature type="compositionally biased region" description="Low complexity" evidence="6">
    <location>
        <begin position="192"/>
        <end position="202"/>
    </location>
</feature>
<sequence length="202" mass="21878">MRKLIAQFARFGVVGLVGLVIDFGVFNLLRVTVFAPENLHEGPVLAKVISTGLAILANWIGNRFWTFREHRGRQLWREFAEFLVVSLGGMSIGLLCLWVSHYLLGFTSILADNISGNVIGLALGTAFRFTFYKLWVFAPHRTDSAPAVFPDAAGPDVESSDASARDAEAAREDPHEAPEPQVSGIRMPSSRPAAATAPADAG</sequence>
<keyword evidence="4 7" id="KW-1133">Transmembrane helix</keyword>
<feature type="region of interest" description="Disordered" evidence="6">
    <location>
        <begin position="148"/>
        <end position="202"/>
    </location>
</feature>
<evidence type="ECO:0000256" key="7">
    <source>
        <dbReference type="SAM" id="Phobius"/>
    </source>
</evidence>
<evidence type="ECO:0000256" key="2">
    <source>
        <dbReference type="ARBA" id="ARBA00009399"/>
    </source>
</evidence>
<gene>
    <name evidence="9" type="ORF">GCM10025869_05800</name>
</gene>
<dbReference type="RefSeq" id="WP_284297613.1">
    <property type="nucleotide sequence ID" value="NZ_BSVA01000001.1"/>
</dbReference>
<name>A0ABQ6JTQ5_9MICO</name>
<evidence type="ECO:0000256" key="5">
    <source>
        <dbReference type="ARBA" id="ARBA00023136"/>
    </source>
</evidence>
<dbReference type="EMBL" id="BSVA01000001">
    <property type="protein sequence ID" value="GMA90051.1"/>
    <property type="molecule type" value="Genomic_DNA"/>
</dbReference>
<dbReference type="Pfam" id="PF04138">
    <property type="entry name" value="GtrA_DPMS_TM"/>
    <property type="match status" value="1"/>
</dbReference>
<dbReference type="PANTHER" id="PTHR38459">
    <property type="entry name" value="PROPHAGE BACTOPRENOL-LINKED GLUCOSE TRANSLOCASE HOMOLOG"/>
    <property type="match status" value="1"/>
</dbReference>
<accession>A0ABQ6JTQ5</accession>
<feature type="transmembrane region" description="Helical" evidence="7">
    <location>
        <begin position="44"/>
        <end position="61"/>
    </location>
</feature>
<organism evidence="9 10">
    <name type="scientific">Homoserinibacter gongjuensis</name>
    <dbReference type="NCBI Taxonomy" id="1162968"/>
    <lineage>
        <taxon>Bacteria</taxon>
        <taxon>Bacillati</taxon>
        <taxon>Actinomycetota</taxon>
        <taxon>Actinomycetes</taxon>
        <taxon>Micrococcales</taxon>
        <taxon>Microbacteriaceae</taxon>
        <taxon>Homoserinibacter</taxon>
    </lineage>
</organism>
<evidence type="ECO:0000313" key="9">
    <source>
        <dbReference type="EMBL" id="GMA90051.1"/>
    </source>
</evidence>
<dbReference type="Proteomes" id="UP001157069">
    <property type="component" value="Unassembled WGS sequence"/>
</dbReference>
<comment type="caution">
    <text evidence="9">The sequence shown here is derived from an EMBL/GenBank/DDBJ whole genome shotgun (WGS) entry which is preliminary data.</text>
</comment>
<feature type="transmembrane region" description="Helical" evidence="7">
    <location>
        <begin position="82"/>
        <end position="102"/>
    </location>
</feature>
<proteinExistence type="inferred from homology"/>
<evidence type="ECO:0000313" key="10">
    <source>
        <dbReference type="Proteomes" id="UP001157069"/>
    </source>
</evidence>
<feature type="compositionally biased region" description="Basic and acidic residues" evidence="6">
    <location>
        <begin position="163"/>
        <end position="178"/>
    </location>
</feature>
<feature type="transmembrane region" description="Helical" evidence="7">
    <location>
        <begin position="12"/>
        <end position="32"/>
    </location>
</feature>
<protein>
    <recommendedName>
        <fullName evidence="8">GtrA/DPMS transmembrane domain-containing protein</fullName>
    </recommendedName>
</protein>
<keyword evidence="5 7" id="KW-0472">Membrane</keyword>
<reference evidence="10" key="1">
    <citation type="journal article" date="2019" name="Int. J. Syst. Evol. Microbiol.">
        <title>The Global Catalogue of Microorganisms (GCM) 10K type strain sequencing project: providing services to taxonomists for standard genome sequencing and annotation.</title>
        <authorList>
            <consortium name="The Broad Institute Genomics Platform"/>
            <consortium name="The Broad Institute Genome Sequencing Center for Infectious Disease"/>
            <person name="Wu L."/>
            <person name="Ma J."/>
        </authorList>
    </citation>
    <scope>NUCLEOTIDE SEQUENCE [LARGE SCALE GENOMIC DNA]</scope>
    <source>
        <strain evidence="10">NBRC 108755</strain>
    </source>
</reference>
<evidence type="ECO:0000256" key="4">
    <source>
        <dbReference type="ARBA" id="ARBA00022989"/>
    </source>
</evidence>
<evidence type="ECO:0000259" key="8">
    <source>
        <dbReference type="Pfam" id="PF04138"/>
    </source>
</evidence>
<dbReference type="PANTHER" id="PTHR38459:SF1">
    <property type="entry name" value="PROPHAGE BACTOPRENOL-LINKED GLUCOSE TRANSLOCASE HOMOLOG"/>
    <property type="match status" value="1"/>
</dbReference>
<keyword evidence="10" id="KW-1185">Reference proteome</keyword>
<feature type="transmembrane region" description="Helical" evidence="7">
    <location>
        <begin position="114"/>
        <end position="131"/>
    </location>
</feature>
<comment type="subcellular location">
    <subcellularLocation>
        <location evidence="1">Membrane</location>
        <topology evidence="1">Multi-pass membrane protein</topology>
    </subcellularLocation>
</comment>
<dbReference type="InterPro" id="IPR007267">
    <property type="entry name" value="GtrA_DPMS_TM"/>
</dbReference>
<feature type="domain" description="GtrA/DPMS transmembrane" evidence="8">
    <location>
        <begin position="10"/>
        <end position="137"/>
    </location>
</feature>
<evidence type="ECO:0000256" key="3">
    <source>
        <dbReference type="ARBA" id="ARBA00022692"/>
    </source>
</evidence>